<reference evidence="2" key="1">
    <citation type="journal article" date="2023" name="G3 (Bethesda)">
        <title>Whole genome assembly and annotation of the endangered Caribbean coral Acropora cervicornis.</title>
        <authorList>
            <person name="Selwyn J.D."/>
            <person name="Vollmer S.V."/>
        </authorList>
    </citation>
    <scope>NUCLEOTIDE SEQUENCE</scope>
    <source>
        <strain evidence="2">K2</strain>
    </source>
</reference>
<evidence type="ECO:0000313" key="3">
    <source>
        <dbReference type="Proteomes" id="UP001249851"/>
    </source>
</evidence>
<dbReference type="EMBL" id="JARQWQ010000019">
    <property type="protein sequence ID" value="KAK2565514.1"/>
    <property type="molecule type" value="Genomic_DNA"/>
</dbReference>
<dbReference type="AlphaFoldDB" id="A0AAD9QQA1"/>
<keyword evidence="3" id="KW-1185">Reference proteome</keyword>
<feature type="compositionally biased region" description="Low complexity" evidence="1">
    <location>
        <begin position="10"/>
        <end position="25"/>
    </location>
</feature>
<evidence type="ECO:0000256" key="1">
    <source>
        <dbReference type="SAM" id="MobiDB-lite"/>
    </source>
</evidence>
<comment type="caution">
    <text evidence="2">The sequence shown here is derived from an EMBL/GenBank/DDBJ whole genome shotgun (WGS) entry which is preliminary data.</text>
</comment>
<gene>
    <name evidence="2" type="ORF">P5673_010598</name>
</gene>
<evidence type="ECO:0000313" key="2">
    <source>
        <dbReference type="EMBL" id="KAK2565514.1"/>
    </source>
</evidence>
<protein>
    <submittedName>
        <fullName evidence="2">Uncharacterized protein</fullName>
    </submittedName>
</protein>
<name>A0AAD9QQA1_ACRCE</name>
<reference evidence="2" key="2">
    <citation type="journal article" date="2023" name="Science">
        <title>Genomic signatures of disease resistance in endangered staghorn corals.</title>
        <authorList>
            <person name="Vollmer S.V."/>
            <person name="Selwyn J.D."/>
            <person name="Despard B.A."/>
            <person name="Roesel C.L."/>
        </authorList>
    </citation>
    <scope>NUCLEOTIDE SEQUENCE</scope>
    <source>
        <strain evidence="2">K2</strain>
    </source>
</reference>
<feature type="region of interest" description="Disordered" evidence="1">
    <location>
        <begin position="1"/>
        <end position="25"/>
    </location>
</feature>
<organism evidence="2 3">
    <name type="scientific">Acropora cervicornis</name>
    <name type="common">Staghorn coral</name>
    <dbReference type="NCBI Taxonomy" id="6130"/>
    <lineage>
        <taxon>Eukaryota</taxon>
        <taxon>Metazoa</taxon>
        <taxon>Cnidaria</taxon>
        <taxon>Anthozoa</taxon>
        <taxon>Hexacorallia</taxon>
        <taxon>Scleractinia</taxon>
        <taxon>Astrocoeniina</taxon>
        <taxon>Acroporidae</taxon>
        <taxon>Acropora</taxon>
    </lineage>
</organism>
<proteinExistence type="predicted"/>
<sequence length="99" mass="10736">MANVVGIRGGKASQAKGKQKSSSSSIGYLSLIHRTDKRVVLDKILGNKPQKRQKKANRKIATIEGTDSSAVSTTFKRLADLPVRTNSFSSLSRSYQTLA</sequence>
<dbReference type="Proteomes" id="UP001249851">
    <property type="component" value="Unassembled WGS sequence"/>
</dbReference>
<accession>A0AAD9QQA1</accession>